<sequence length="164" mass="18660">MPPVTKTEAEQVSLECTYETQSTYVYIYWYRQYPGSALQYILYEGDASHTADFAKNRFRDSFQDEISAVANTVHAVEGNSVRPSCSYTASEIRSSYLHWYRQYPRSAPQFIILIHGSKDKEEKDGFTVKHDNQNKSVNLDLSSAKVTDSALYYCALQPTVTGNP</sequence>
<dbReference type="InterPro" id="IPR007110">
    <property type="entry name" value="Ig-like_dom"/>
</dbReference>
<accession>A0A8T2NDU1</accession>
<dbReference type="Proteomes" id="UP000824540">
    <property type="component" value="Unassembled WGS sequence"/>
</dbReference>
<keyword evidence="4" id="KW-0393">Immunoglobulin domain</keyword>
<reference evidence="7" key="1">
    <citation type="thesis" date="2021" institute="BYU ScholarsArchive" country="Provo, UT, USA">
        <title>Applications of and Algorithms for Genome Assembly and Genomic Analyses with an Emphasis on Marine Teleosts.</title>
        <authorList>
            <person name="Pickett B.D."/>
        </authorList>
    </citation>
    <scope>NUCLEOTIDE SEQUENCE</scope>
    <source>
        <strain evidence="7">HI-2016</strain>
    </source>
</reference>
<dbReference type="OrthoDB" id="9803478at2759"/>
<dbReference type="InterPro" id="IPR013106">
    <property type="entry name" value="Ig_V-set"/>
</dbReference>
<dbReference type="SMART" id="SM00406">
    <property type="entry name" value="IGv"/>
    <property type="match status" value="1"/>
</dbReference>
<dbReference type="InterPro" id="IPR051287">
    <property type="entry name" value="TCR_variable_region"/>
</dbReference>
<dbReference type="AlphaFoldDB" id="A0A8T2NDU1"/>
<evidence type="ECO:0000256" key="4">
    <source>
        <dbReference type="ARBA" id="ARBA00023319"/>
    </source>
</evidence>
<evidence type="ECO:0000259" key="6">
    <source>
        <dbReference type="PROSITE" id="PS50835"/>
    </source>
</evidence>
<dbReference type="CDD" id="cd00099">
    <property type="entry name" value="IgV"/>
    <property type="match status" value="1"/>
</dbReference>
<protein>
    <recommendedName>
        <fullName evidence="6">Ig-like domain-containing protein</fullName>
    </recommendedName>
</protein>
<dbReference type="PANTHER" id="PTHR19367">
    <property type="entry name" value="T-CELL RECEPTOR ALPHA CHAIN V REGION"/>
    <property type="match status" value="1"/>
</dbReference>
<dbReference type="PANTHER" id="PTHR19367:SF18">
    <property type="entry name" value="T CELL RECEPTOR ALPHA VARIABLE 16"/>
    <property type="match status" value="1"/>
</dbReference>
<name>A0A8T2NDU1_9TELE</name>
<dbReference type="GO" id="GO:0042101">
    <property type="term" value="C:T cell receptor complex"/>
    <property type="evidence" value="ECO:0007669"/>
    <property type="project" value="UniProtKB-KW"/>
</dbReference>
<dbReference type="SUPFAM" id="SSF48726">
    <property type="entry name" value="Immunoglobulin"/>
    <property type="match status" value="2"/>
</dbReference>
<keyword evidence="5" id="KW-1279">T cell receptor</keyword>
<feature type="domain" description="Ig-like" evidence="6">
    <location>
        <begin position="64"/>
        <end position="164"/>
    </location>
</feature>
<dbReference type="PROSITE" id="PS50835">
    <property type="entry name" value="IG_LIKE"/>
    <property type="match status" value="1"/>
</dbReference>
<dbReference type="InterPro" id="IPR036179">
    <property type="entry name" value="Ig-like_dom_sf"/>
</dbReference>
<gene>
    <name evidence="7" type="ORF">JZ751_025853</name>
</gene>
<dbReference type="Gene3D" id="2.60.40.10">
    <property type="entry name" value="Immunoglobulins"/>
    <property type="match status" value="2"/>
</dbReference>
<evidence type="ECO:0000313" key="8">
    <source>
        <dbReference type="Proteomes" id="UP000824540"/>
    </source>
</evidence>
<evidence type="ECO:0000256" key="3">
    <source>
        <dbReference type="ARBA" id="ARBA00023170"/>
    </source>
</evidence>
<keyword evidence="2" id="KW-1064">Adaptive immunity</keyword>
<keyword evidence="3" id="KW-0675">Receptor</keyword>
<evidence type="ECO:0000256" key="5">
    <source>
        <dbReference type="ARBA" id="ARBA00043266"/>
    </source>
</evidence>
<evidence type="ECO:0000256" key="1">
    <source>
        <dbReference type="ARBA" id="ARBA00022729"/>
    </source>
</evidence>
<dbReference type="GO" id="GO:0002250">
    <property type="term" value="P:adaptive immune response"/>
    <property type="evidence" value="ECO:0007669"/>
    <property type="project" value="UniProtKB-KW"/>
</dbReference>
<proteinExistence type="predicted"/>
<organism evidence="7 8">
    <name type="scientific">Albula glossodonta</name>
    <name type="common">roundjaw bonefish</name>
    <dbReference type="NCBI Taxonomy" id="121402"/>
    <lineage>
        <taxon>Eukaryota</taxon>
        <taxon>Metazoa</taxon>
        <taxon>Chordata</taxon>
        <taxon>Craniata</taxon>
        <taxon>Vertebrata</taxon>
        <taxon>Euteleostomi</taxon>
        <taxon>Actinopterygii</taxon>
        <taxon>Neopterygii</taxon>
        <taxon>Teleostei</taxon>
        <taxon>Albuliformes</taxon>
        <taxon>Albulidae</taxon>
        <taxon>Albula</taxon>
    </lineage>
</organism>
<dbReference type="EMBL" id="JAFBMS010000067">
    <property type="protein sequence ID" value="KAG9338449.1"/>
    <property type="molecule type" value="Genomic_DNA"/>
</dbReference>
<dbReference type="Pfam" id="PF07686">
    <property type="entry name" value="V-set"/>
    <property type="match status" value="2"/>
</dbReference>
<keyword evidence="1" id="KW-0732">Signal</keyword>
<evidence type="ECO:0000313" key="7">
    <source>
        <dbReference type="EMBL" id="KAG9338449.1"/>
    </source>
</evidence>
<dbReference type="InterPro" id="IPR013783">
    <property type="entry name" value="Ig-like_fold"/>
</dbReference>
<keyword evidence="5" id="KW-0391">Immunity</keyword>
<evidence type="ECO:0000256" key="2">
    <source>
        <dbReference type="ARBA" id="ARBA00023130"/>
    </source>
</evidence>
<comment type="caution">
    <text evidence="7">The sequence shown here is derived from an EMBL/GenBank/DDBJ whole genome shotgun (WGS) entry which is preliminary data.</text>
</comment>
<keyword evidence="8" id="KW-1185">Reference proteome</keyword>